<name>A0ABP6ZVZ8_9ACTN</name>
<comment type="caution">
    <text evidence="2">The sequence shown here is derived from an EMBL/GenBank/DDBJ whole genome shotgun (WGS) entry which is preliminary data.</text>
</comment>
<keyword evidence="3" id="KW-1185">Reference proteome</keyword>
<proteinExistence type="predicted"/>
<sequence>MVRRHNKHLRPPRPLNPSLGTSAVKHDGAWVVRAISGQATHKSYRCPSCNQIIPPGTPHVVAWPKEPPPGSDSAVAYRRHWHTACWQRRP</sequence>
<feature type="region of interest" description="Disordered" evidence="1">
    <location>
        <begin position="1"/>
        <end position="22"/>
    </location>
</feature>
<evidence type="ECO:0000256" key="1">
    <source>
        <dbReference type="SAM" id="MobiDB-lite"/>
    </source>
</evidence>
<reference evidence="3" key="1">
    <citation type="journal article" date="2019" name="Int. J. Syst. Evol. Microbiol.">
        <title>The Global Catalogue of Microorganisms (GCM) 10K type strain sequencing project: providing services to taxonomists for standard genome sequencing and annotation.</title>
        <authorList>
            <consortium name="The Broad Institute Genomics Platform"/>
            <consortium name="The Broad Institute Genome Sequencing Center for Infectious Disease"/>
            <person name="Wu L."/>
            <person name="Ma J."/>
        </authorList>
    </citation>
    <scope>NUCLEOTIDE SEQUENCE [LARGE SCALE GENOMIC DNA]</scope>
    <source>
        <strain evidence="3">JCM 16929</strain>
    </source>
</reference>
<gene>
    <name evidence="2" type="ORF">GCM10022236_23070</name>
</gene>
<evidence type="ECO:0008006" key="4">
    <source>
        <dbReference type="Google" id="ProtNLM"/>
    </source>
</evidence>
<organism evidence="2 3">
    <name type="scientific">Microlunatus ginsengisoli</name>
    <dbReference type="NCBI Taxonomy" id="363863"/>
    <lineage>
        <taxon>Bacteria</taxon>
        <taxon>Bacillati</taxon>
        <taxon>Actinomycetota</taxon>
        <taxon>Actinomycetes</taxon>
        <taxon>Propionibacteriales</taxon>
        <taxon>Propionibacteriaceae</taxon>
        <taxon>Microlunatus</taxon>
    </lineage>
</organism>
<dbReference type="Proteomes" id="UP001501490">
    <property type="component" value="Unassembled WGS sequence"/>
</dbReference>
<protein>
    <recommendedName>
        <fullName evidence="4">ATP/GTP-binding protein</fullName>
    </recommendedName>
</protein>
<accession>A0ABP6ZVZ8</accession>
<evidence type="ECO:0000313" key="3">
    <source>
        <dbReference type="Proteomes" id="UP001501490"/>
    </source>
</evidence>
<evidence type="ECO:0000313" key="2">
    <source>
        <dbReference type="EMBL" id="GAA3620266.1"/>
    </source>
</evidence>
<dbReference type="EMBL" id="BAABAB010000016">
    <property type="protein sequence ID" value="GAA3620266.1"/>
    <property type="molecule type" value="Genomic_DNA"/>
</dbReference>
<feature type="compositionally biased region" description="Basic residues" evidence="1">
    <location>
        <begin position="1"/>
        <end position="11"/>
    </location>
</feature>
<dbReference type="RefSeq" id="WP_344804562.1">
    <property type="nucleotide sequence ID" value="NZ_BAABAB010000016.1"/>
</dbReference>